<protein>
    <submittedName>
        <fullName evidence="2">Transmembrane protein, putative</fullName>
    </submittedName>
</protein>
<proteinExistence type="predicted"/>
<accession>A0A072TQ32</accession>
<evidence type="ECO:0000313" key="3">
    <source>
        <dbReference type="EnsemblPlants" id="KEH19311"/>
    </source>
</evidence>
<dbReference type="EMBL" id="CM001224">
    <property type="protein sequence ID" value="KEH19311.1"/>
    <property type="molecule type" value="Genomic_DNA"/>
</dbReference>
<name>A0A072TQ32_MEDTR</name>
<keyword evidence="4" id="KW-1185">Reference proteome</keyword>
<gene>
    <name evidence="2" type="ordered locus">MTR_8g446820</name>
</gene>
<dbReference type="AlphaFoldDB" id="A0A072TQ32"/>
<feature type="transmembrane region" description="Helical" evidence="1">
    <location>
        <begin position="6"/>
        <end position="24"/>
    </location>
</feature>
<dbReference type="HOGENOM" id="CLU_2593462_0_0_1"/>
<reference evidence="2 4" key="2">
    <citation type="journal article" date="2014" name="BMC Genomics">
        <title>An improved genome release (version Mt4.0) for the model legume Medicago truncatula.</title>
        <authorList>
            <person name="Tang H."/>
            <person name="Krishnakumar V."/>
            <person name="Bidwell S."/>
            <person name="Rosen B."/>
            <person name="Chan A."/>
            <person name="Zhou S."/>
            <person name="Gentzbittel L."/>
            <person name="Childs K.L."/>
            <person name="Yandell M."/>
            <person name="Gundlach H."/>
            <person name="Mayer K.F."/>
            <person name="Schwartz D.C."/>
            <person name="Town C.D."/>
        </authorList>
    </citation>
    <scope>GENOME REANNOTATION</scope>
    <source>
        <strain evidence="2">A17</strain>
        <strain evidence="3 4">cv. Jemalong A17</strain>
    </source>
</reference>
<evidence type="ECO:0000256" key="1">
    <source>
        <dbReference type="SAM" id="Phobius"/>
    </source>
</evidence>
<evidence type="ECO:0000313" key="2">
    <source>
        <dbReference type="EMBL" id="KEH19311.1"/>
    </source>
</evidence>
<dbReference type="Proteomes" id="UP000002051">
    <property type="component" value="Chromosome 8"/>
</dbReference>
<reference evidence="3" key="3">
    <citation type="submission" date="2015-04" db="UniProtKB">
        <authorList>
            <consortium name="EnsemblPlants"/>
        </authorList>
    </citation>
    <scope>IDENTIFICATION</scope>
    <source>
        <strain evidence="3">cv. Jemalong A17</strain>
    </source>
</reference>
<keyword evidence="1 2" id="KW-0812">Transmembrane</keyword>
<dbReference type="EnsemblPlants" id="KEH19311">
    <property type="protein sequence ID" value="KEH19311"/>
    <property type="gene ID" value="MTR_8g446820"/>
</dbReference>
<sequence length="80" mass="9667">MYNYFVSFFFLSLFYPLHLVLNITSEVELRNRTLLLLIRSRTLTNKSNQCLFLQIRTDIECNHMPNLLTRCLQRLKRLKS</sequence>
<evidence type="ECO:0000313" key="4">
    <source>
        <dbReference type="Proteomes" id="UP000002051"/>
    </source>
</evidence>
<reference evidence="2 4" key="1">
    <citation type="journal article" date="2011" name="Nature">
        <title>The Medicago genome provides insight into the evolution of rhizobial symbioses.</title>
        <authorList>
            <person name="Young N.D."/>
            <person name="Debelle F."/>
            <person name="Oldroyd G.E."/>
            <person name="Geurts R."/>
            <person name="Cannon S.B."/>
            <person name="Udvardi M.K."/>
            <person name="Benedito V.A."/>
            <person name="Mayer K.F."/>
            <person name="Gouzy J."/>
            <person name="Schoof H."/>
            <person name="Van de Peer Y."/>
            <person name="Proost S."/>
            <person name="Cook D.R."/>
            <person name="Meyers B.C."/>
            <person name="Spannagl M."/>
            <person name="Cheung F."/>
            <person name="De Mita S."/>
            <person name="Krishnakumar V."/>
            <person name="Gundlach H."/>
            <person name="Zhou S."/>
            <person name="Mudge J."/>
            <person name="Bharti A.K."/>
            <person name="Murray J.D."/>
            <person name="Naoumkina M.A."/>
            <person name="Rosen B."/>
            <person name="Silverstein K.A."/>
            <person name="Tang H."/>
            <person name="Rombauts S."/>
            <person name="Zhao P.X."/>
            <person name="Zhou P."/>
            <person name="Barbe V."/>
            <person name="Bardou P."/>
            <person name="Bechner M."/>
            <person name="Bellec A."/>
            <person name="Berger A."/>
            <person name="Berges H."/>
            <person name="Bidwell S."/>
            <person name="Bisseling T."/>
            <person name="Choisne N."/>
            <person name="Couloux A."/>
            <person name="Denny R."/>
            <person name="Deshpande S."/>
            <person name="Dai X."/>
            <person name="Doyle J.J."/>
            <person name="Dudez A.M."/>
            <person name="Farmer A.D."/>
            <person name="Fouteau S."/>
            <person name="Franken C."/>
            <person name="Gibelin C."/>
            <person name="Gish J."/>
            <person name="Goldstein S."/>
            <person name="Gonzalez A.J."/>
            <person name="Green P.J."/>
            <person name="Hallab A."/>
            <person name="Hartog M."/>
            <person name="Hua A."/>
            <person name="Humphray S.J."/>
            <person name="Jeong D.H."/>
            <person name="Jing Y."/>
            <person name="Jocker A."/>
            <person name="Kenton S.M."/>
            <person name="Kim D.J."/>
            <person name="Klee K."/>
            <person name="Lai H."/>
            <person name="Lang C."/>
            <person name="Lin S."/>
            <person name="Macmil S.L."/>
            <person name="Magdelenat G."/>
            <person name="Matthews L."/>
            <person name="McCorrison J."/>
            <person name="Monaghan E.L."/>
            <person name="Mun J.H."/>
            <person name="Najar F.Z."/>
            <person name="Nicholson C."/>
            <person name="Noirot C."/>
            <person name="O'Bleness M."/>
            <person name="Paule C.R."/>
            <person name="Poulain J."/>
            <person name="Prion F."/>
            <person name="Qin B."/>
            <person name="Qu C."/>
            <person name="Retzel E.F."/>
            <person name="Riddle C."/>
            <person name="Sallet E."/>
            <person name="Samain S."/>
            <person name="Samson N."/>
            <person name="Sanders I."/>
            <person name="Saurat O."/>
            <person name="Scarpelli C."/>
            <person name="Schiex T."/>
            <person name="Segurens B."/>
            <person name="Severin A.J."/>
            <person name="Sherrier D.J."/>
            <person name="Shi R."/>
            <person name="Sims S."/>
            <person name="Singer S.R."/>
            <person name="Sinharoy S."/>
            <person name="Sterck L."/>
            <person name="Viollet A."/>
            <person name="Wang B.B."/>
            <person name="Wang K."/>
            <person name="Wang M."/>
            <person name="Wang X."/>
            <person name="Warfsmann J."/>
            <person name="Weissenbach J."/>
            <person name="White D.D."/>
            <person name="White J.D."/>
            <person name="Wiley G.B."/>
            <person name="Wincker P."/>
            <person name="Xing Y."/>
            <person name="Yang L."/>
            <person name="Yao Z."/>
            <person name="Ying F."/>
            <person name="Zhai J."/>
            <person name="Zhou L."/>
            <person name="Zuber A."/>
            <person name="Denarie J."/>
            <person name="Dixon R.A."/>
            <person name="May G.D."/>
            <person name="Schwartz D.C."/>
            <person name="Rogers J."/>
            <person name="Quetier F."/>
            <person name="Town C.D."/>
            <person name="Roe B.A."/>
        </authorList>
    </citation>
    <scope>NUCLEOTIDE SEQUENCE [LARGE SCALE GENOMIC DNA]</scope>
    <source>
        <strain evidence="2">A17</strain>
        <strain evidence="3 4">cv. Jemalong A17</strain>
    </source>
</reference>
<keyword evidence="1" id="KW-1133">Transmembrane helix</keyword>
<organism evidence="2 4">
    <name type="scientific">Medicago truncatula</name>
    <name type="common">Barrel medic</name>
    <name type="synonym">Medicago tribuloides</name>
    <dbReference type="NCBI Taxonomy" id="3880"/>
    <lineage>
        <taxon>Eukaryota</taxon>
        <taxon>Viridiplantae</taxon>
        <taxon>Streptophyta</taxon>
        <taxon>Embryophyta</taxon>
        <taxon>Tracheophyta</taxon>
        <taxon>Spermatophyta</taxon>
        <taxon>Magnoliopsida</taxon>
        <taxon>eudicotyledons</taxon>
        <taxon>Gunneridae</taxon>
        <taxon>Pentapetalae</taxon>
        <taxon>rosids</taxon>
        <taxon>fabids</taxon>
        <taxon>Fabales</taxon>
        <taxon>Fabaceae</taxon>
        <taxon>Papilionoideae</taxon>
        <taxon>50 kb inversion clade</taxon>
        <taxon>NPAAA clade</taxon>
        <taxon>Hologalegina</taxon>
        <taxon>IRL clade</taxon>
        <taxon>Trifolieae</taxon>
        <taxon>Medicago</taxon>
    </lineage>
</organism>
<keyword evidence="1" id="KW-0472">Membrane</keyword>